<dbReference type="Pfam" id="PF04542">
    <property type="entry name" value="Sigma70_r2"/>
    <property type="match status" value="1"/>
</dbReference>
<dbReference type="RefSeq" id="WP_051225161.1">
    <property type="nucleotide sequence ID" value="NZ_AUEH01000009.1"/>
</dbReference>
<evidence type="ECO:0000256" key="1">
    <source>
        <dbReference type="ARBA" id="ARBA00010641"/>
    </source>
</evidence>
<dbReference type="InterPro" id="IPR013324">
    <property type="entry name" value="RNA_pol_sigma_r3/r4-like"/>
</dbReference>
<dbReference type="SUPFAM" id="SSF88659">
    <property type="entry name" value="Sigma3 and sigma4 domains of RNA polymerase sigma factors"/>
    <property type="match status" value="1"/>
</dbReference>
<dbReference type="InterPro" id="IPR039425">
    <property type="entry name" value="RNA_pol_sigma-70-like"/>
</dbReference>
<evidence type="ECO:0000259" key="7">
    <source>
        <dbReference type="Pfam" id="PF04545"/>
    </source>
</evidence>
<reference evidence="8 9" key="1">
    <citation type="journal article" date="2015" name="Genome Announc.">
        <title>Expanding the biotechnology potential of lactobacilli through comparative genomics of 213 strains and associated genera.</title>
        <authorList>
            <person name="Sun Z."/>
            <person name="Harris H.M."/>
            <person name="McCann A."/>
            <person name="Guo C."/>
            <person name="Argimon S."/>
            <person name="Zhang W."/>
            <person name="Yang X."/>
            <person name="Jeffery I.B."/>
            <person name="Cooney J.C."/>
            <person name="Kagawa T.F."/>
            <person name="Liu W."/>
            <person name="Song Y."/>
            <person name="Salvetti E."/>
            <person name="Wrobel A."/>
            <person name="Rasinkangas P."/>
            <person name="Parkhill J."/>
            <person name="Rea M.C."/>
            <person name="O'Sullivan O."/>
            <person name="Ritari J."/>
            <person name="Douillard F.P."/>
            <person name="Paul Ross R."/>
            <person name="Yang R."/>
            <person name="Briner A.E."/>
            <person name="Felis G.E."/>
            <person name="de Vos W.M."/>
            <person name="Barrangou R."/>
            <person name="Klaenhammer T.R."/>
            <person name="Caufield P.W."/>
            <person name="Cui Y."/>
            <person name="Zhang H."/>
            <person name="O'Toole P.W."/>
        </authorList>
    </citation>
    <scope>NUCLEOTIDE SEQUENCE [LARGE SCALE GENOMIC DNA]</scope>
    <source>
        <strain evidence="8 9">DSM 16991</strain>
    </source>
</reference>
<evidence type="ECO:0000256" key="3">
    <source>
        <dbReference type="ARBA" id="ARBA00023082"/>
    </source>
</evidence>
<evidence type="ECO:0000256" key="4">
    <source>
        <dbReference type="ARBA" id="ARBA00023125"/>
    </source>
</evidence>
<keyword evidence="4" id="KW-0238">DNA-binding</keyword>
<sequence length="178" mass="20002">MAESELISQARAGDGAALGRLLRARQDKLYRTAFLYTRNQVDALDVVQETALQAMLSIKRLRHPEYFDTWLIRILINSAYRLMRSRKPVGDEAPAAAASPDNAAVLHLDLVQDLAALPAKLRDVVILRFFNDLTLQEIGRVLHLPVGTVKSRLNRALQGLREKGEVIHEYDDGFSKNN</sequence>
<evidence type="ECO:0000313" key="9">
    <source>
        <dbReference type="Proteomes" id="UP000050949"/>
    </source>
</evidence>
<dbReference type="AlphaFoldDB" id="A0A0R1XE88"/>
<keyword evidence="3" id="KW-0731">Sigma factor</keyword>
<dbReference type="PANTHER" id="PTHR43133:SF51">
    <property type="entry name" value="RNA POLYMERASE SIGMA FACTOR"/>
    <property type="match status" value="1"/>
</dbReference>
<dbReference type="InterPro" id="IPR007630">
    <property type="entry name" value="RNA_pol_sigma70_r4"/>
</dbReference>
<dbReference type="Pfam" id="PF04545">
    <property type="entry name" value="Sigma70_r4"/>
    <property type="match status" value="1"/>
</dbReference>
<dbReference type="InterPro" id="IPR007627">
    <property type="entry name" value="RNA_pol_sigma70_r2"/>
</dbReference>
<dbReference type="GO" id="GO:0016987">
    <property type="term" value="F:sigma factor activity"/>
    <property type="evidence" value="ECO:0007669"/>
    <property type="project" value="UniProtKB-KW"/>
</dbReference>
<comment type="caution">
    <text evidence="8">The sequence shown here is derived from an EMBL/GenBank/DDBJ whole genome shotgun (WGS) entry which is preliminary data.</text>
</comment>
<feature type="domain" description="RNA polymerase sigma-70 region 2" evidence="6">
    <location>
        <begin position="22"/>
        <end position="87"/>
    </location>
</feature>
<dbReference type="NCBIfam" id="TIGR02937">
    <property type="entry name" value="sigma70-ECF"/>
    <property type="match status" value="1"/>
</dbReference>
<dbReference type="CDD" id="cd06171">
    <property type="entry name" value="Sigma70_r4"/>
    <property type="match status" value="1"/>
</dbReference>
<comment type="similarity">
    <text evidence="1">Belongs to the sigma-70 factor family. ECF subfamily.</text>
</comment>
<evidence type="ECO:0000313" key="8">
    <source>
        <dbReference type="EMBL" id="KRM27941.1"/>
    </source>
</evidence>
<dbReference type="SUPFAM" id="SSF88946">
    <property type="entry name" value="Sigma2 domain of RNA polymerase sigma factors"/>
    <property type="match status" value="1"/>
</dbReference>
<keyword evidence="5" id="KW-0804">Transcription</keyword>
<gene>
    <name evidence="8" type="ORF">FC91_GL002231</name>
</gene>
<evidence type="ECO:0008006" key="10">
    <source>
        <dbReference type="Google" id="ProtNLM"/>
    </source>
</evidence>
<dbReference type="InterPro" id="IPR014284">
    <property type="entry name" value="RNA_pol_sigma-70_dom"/>
</dbReference>
<name>A0A0R1XE88_9LACO</name>
<evidence type="ECO:0000256" key="2">
    <source>
        <dbReference type="ARBA" id="ARBA00023015"/>
    </source>
</evidence>
<dbReference type="Proteomes" id="UP000050949">
    <property type="component" value="Unassembled WGS sequence"/>
</dbReference>
<dbReference type="InterPro" id="IPR013325">
    <property type="entry name" value="RNA_pol_sigma_r2"/>
</dbReference>
<dbReference type="GO" id="GO:0003677">
    <property type="term" value="F:DNA binding"/>
    <property type="evidence" value="ECO:0007669"/>
    <property type="project" value="UniProtKB-KW"/>
</dbReference>
<feature type="domain" description="RNA polymerase sigma-70 region 4" evidence="7">
    <location>
        <begin position="114"/>
        <end position="162"/>
    </location>
</feature>
<dbReference type="Gene3D" id="1.10.1740.10">
    <property type="match status" value="1"/>
</dbReference>
<proteinExistence type="inferred from homology"/>
<dbReference type="InterPro" id="IPR036388">
    <property type="entry name" value="WH-like_DNA-bd_sf"/>
</dbReference>
<dbReference type="GO" id="GO:0006352">
    <property type="term" value="P:DNA-templated transcription initiation"/>
    <property type="evidence" value="ECO:0007669"/>
    <property type="project" value="InterPro"/>
</dbReference>
<dbReference type="eggNOG" id="COG1595">
    <property type="taxonomic scope" value="Bacteria"/>
</dbReference>
<evidence type="ECO:0000256" key="5">
    <source>
        <dbReference type="ARBA" id="ARBA00023163"/>
    </source>
</evidence>
<keyword evidence="2" id="KW-0805">Transcription regulation</keyword>
<protein>
    <recommendedName>
        <fullName evidence="10">RNA polymerase sigma factor</fullName>
    </recommendedName>
</protein>
<accession>A0A0R1XE88</accession>
<evidence type="ECO:0000259" key="6">
    <source>
        <dbReference type="Pfam" id="PF04542"/>
    </source>
</evidence>
<organism evidence="8 9">
    <name type="scientific">Schleiferilactobacillus harbinensis DSM 16991</name>
    <dbReference type="NCBI Taxonomy" id="1122147"/>
    <lineage>
        <taxon>Bacteria</taxon>
        <taxon>Bacillati</taxon>
        <taxon>Bacillota</taxon>
        <taxon>Bacilli</taxon>
        <taxon>Lactobacillales</taxon>
        <taxon>Lactobacillaceae</taxon>
        <taxon>Schleiferilactobacillus</taxon>
    </lineage>
</organism>
<dbReference type="PANTHER" id="PTHR43133">
    <property type="entry name" value="RNA POLYMERASE ECF-TYPE SIGMA FACTO"/>
    <property type="match status" value="1"/>
</dbReference>
<dbReference type="EMBL" id="AZFW01000039">
    <property type="protein sequence ID" value="KRM27941.1"/>
    <property type="molecule type" value="Genomic_DNA"/>
</dbReference>
<dbReference type="OrthoDB" id="9782703at2"/>
<dbReference type="PATRIC" id="fig|1122147.4.peg.2310"/>
<dbReference type="Gene3D" id="1.10.10.10">
    <property type="entry name" value="Winged helix-like DNA-binding domain superfamily/Winged helix DNA-binding domain"/>
    <property type="match status" value="1"/>
</dbReference>